<sequence>MPNHLSVLGIIHTAISIVALFFGFYASFRFNKINPLKGAGKWYTILTVITCLTGFPIMRTGHPTGGHALGVLILIMIPLAIYARSFRFLGNRAKYVETILMSGTLFFSMIPAIVETLTRLPISAPIAAGPDATEIKSCLALLLVFFITGVTFQVRKLKEEKGVVANG</sequence>
<keyword evidence="1" id="KW-1133">Transmembrane helix</keyword>
<protein>
    <recommendedName>
        <fullName evidence="4">Membrane protein DUF2306</fullName>
    </recommendedName>
</protein>
<proteinExistence type="predicted"/>
<evidence type="ECO:0000313" key="3">
    <source>
        <dbReference type="Proteomes" id="UP000606600"/>
    </source>
</evidence>
<feature type="transmembrane region" description="Helical" evidence="1">
    <location>
        <begin position="40"/>
        <end position="58"/>
    </location>
</feature>
<comment type="caution">
    <text evidence="2">The sequence shown here is derived from an EMBL/GenBank/DDBJ whole genome shotgun (WGS) entry which is preliminary data.</text>
</comment>
<feature type="transmembrane region" description="Helical" evidence="1">
    <location>
        <begin position="95"/>
        <end position="114"/>
    </location>
</feature>
<dbReference type="Proteomes" id="UP000606600">
    <property type="component" value="Unassembled WGS sequence"/>
</dbReference>
<evidence type="ECO:0000313" key="2">
    <source>
        <dbReference type="EMBL" id="MBD1365046.1"/>
    </source>
</evidence>
<evidence type="ECO:0000256" key="1">
    <source>
        <dbReference type="SAM" id="Phobius"/>
    </source>
</evidence>
<dbReference type="EMBL" id="JACWMY010000007">
    <property type="protein sequence ID" value="MBD1365046.1"/>
    <property type="molecule type" value="Genomic_DNA"/>
</dbReference>
<reference evidence="2 3" key="1">
    <citation type="submission" date="2020-09" db="EMBL/GenBank/DDBJ databases">
        <title>Novel species of Mucilaginibacter isolated from a glacier on the Tibetan Plateau.</title>
        <authorList>
            <person name="Liu Q."/>
            <person name="Xin Y.-H."/>
        </authorList>
    </citation>
    <scope>NUCLEOTIDE SEQUENCE [LARGE SCALE GENOMIC DNA]</scope>
    <source>
        <strain evidence="2 3">ZT4R22</strain>
    </source>
</reference>
<feature type="transmembrane region" description="Helical" evidence="1">
    <location>
        <begin position="134"/>
        <end position="152"/>
    </location>
</feature>
<name>A0ABR7WS24_9SPHI</name>
<keyword evidence="3" id="KW-1185">Reference proteome</keyword>
<organism evidence="2 3">
    <name type="scientific">Mucilaginibacter pankratovii</name>
    <dbReference type="NCBI Taxonomy" id="2772110"/>
    <lineage>
        <taxon>Bacteria</taxon>
        <taxon>Pseudomonadati</taxon>
        <taxon>Bacteroidota</taxon>
        <taxon>Sphingobacteriia</taxon>
        <taxon>Sphingobacteriales</taxon>
        <taxon>Sphingobacteriaceae</taxon>
        <taxon>Mucilaginibacter</taxon>
    </lineage>
</organism>
<dbReference type="RefSeq" id="WP_191189711.1">
    <property type="nucleotide sequence ID" value="NZ_JACWMY010000007.1"/>
</dbReference>
<gene>
    <name evidence="2" type="ORF">IDJ77_14590</name>
</gene>
<accession>A0ABR7WS24</accession>
<feature type="transmembrane region" description="Helical" evidence="1">
    <location>
        <begin position="6"/>
        <end position="28"/>
    </location>
</feature>
<keyword evidence="1" id="KW-0472">Membrane</keyword>
<evidence type="ECO:0008006" key="4">
    <source>
        <dbReference type="Google" id="ProtNLM"/>
    </source>
</evidence>
<keyword evidence="1" id="KW-0812">Transmembrane</keyword>
<feature type="transmembrane region" description="Helical" evidence="1">
    <location>
        <begin position="64"/>
        <end position="83"/>
    </location>
</feature>